<protein>
    <recommendedName>
        <fullName evidence="2">N-acetylmuramoyl-L-alanine amidase</fullName>
        <ecNumber evidence="2">3.5.1.28</ecNumber>
    </recommendedName>
</protein>
<comment type="catalytic activity">
    <reaction evidence="1">
        <text>Hydrolyzes the link between N-acetylmuramoyl residues and L-amino acid residues in certain cell-wall glycopeptides.</text>
        <dbReference type="EC" id="3.5.1.28"/>
    </reaction>
</comment>
<evidence type="ECO:0000313" key="8">
    <source>
        <dbReference type="Proteomes" id="UP000029878"/>
    </source>
</evidence>
<dbReference type="Pfam" id="PF01520">
    <property type="entry name" value="Amidase_3"/>
    <property type="match status" value="1"/>
</dbReference>
<feature type="signal peptide" evidence="5">
    <location>
        <begin position="1"/>
        <end position="16"/>
    </location>
</feature>
<feature type="chain" id="PRO_5020486318" description="N-acetylmuramoyl-L-alanine amidase" evidence="5">
    <location>
        <begin position="17"/>
        <end position="404"/>
    </location>
</feature>
<dbReference type="CDD" id="cd02696">
    <property type="entry name" value="MurNAc-LAA"/>
    <property type="match status" value="1"/>
</dbReference>
<evidence type="ECO:0000256" key="1">
    <source>
        <dbReference type="ARBA" id="ARBA00001561"/>
    </source>
</evidence>
<keyword evidence="3" id="KW-0378">Hydrolase</keyword>
<dbReference type="InterPro" id="IPR002508">
    <property type="entry name" value="MurNAc-LAA_cat"/>
</dbReference>
<organism evidence="7 8">
    <name type="scientific">Helicobacter trogontum</name>
    <dbReference type="NCBI Taxonomy" id="50960"/>
    <lineage>
        <taxon>Bacteria</taxon>
        <taxon>Pseudomonadati</taxon>
        <taxon>Campylobacterota</taxon>
        <taxon>Epsilonproteobacteria</taxon>
        <taxon>Campylobacterales</taxon>
        <taxon>Helicobacteraceae</taxon>
        <taxon>Helicobacter</taxon>
    </lineage>
</organism>
<reference evidence="7 8" key="1">
    <citation type="journal article" date="2014" name="Genome Announc.">
        <title>Draft genome sequences of eight enterohepatic helicobacter species isolated from both laboratory and wild rodents.</title>
        <authorList>
            <person name="Sheh A."/>
            <person name="Shen Z."/>
            <person name="Fox J.G."/>
        </authorList>
    </citation>
    <scope>NUCLEOTIDE SEQUENCE [LARGE SCALE GENOMIC DNA]</scope>
    <source>
        <strain evidence="7 8">ATCC 700114</strain>
    </source>
</reference>
<feature type="domain" description="MurNAc-LAA" evidence="6">
    <location>
        <begin position="246"/>
        <end position="397"/>
    </location>
</feature>
<feature type="region of interest" description="Disordered" evidence="4">
    <location>
        <begin position="127"/>
        <end position="179"/>
    </location>
</feature>
<evidence type="ECO:0000256" key="4">
    <source>
        <dbReference type="SAM" id="MobiDB-lite"/>
    </source>
</evidence>
<dbReference type="GO" id="GO:0008745">
    <property type="term" value="F:N-acetylmuramoyl-L-alanine amidase activity"/>
    <property type="evidence" value="ECO:0007669"/>
    <property type="project" value="UniProtKB-EC"/>
</dbReference>
<dbReference type="PANTHER" id="PTHR30404:SF0">
    <property type="entry name" value="N-ACETYLMURAMOYL-L-ALANINE AMIDASE AMIC"/>
    <property type="match status" value="1"/>
</dbReference>
<evidence type="ECO:0000313" key="7">
    <source>
        <dbReference type="EMBL" id="TLD83108.1"/>
    </source>
</evidence>
<keyword evidence="5" id="KW-0732">Signal</keyword>
<dbReference type="RefSeq" id="WP_052096561.1">
    <property type="nucleotide sequence ID" value="NZ_FZNG01000017.1"/>
</dbReference>
<dbReference type="SUPFAM" id="SSF53187">
    <property type="entry name" value="Zn-dependent exopeptidases"/>
    <property type="match status" value="1"/>
</dbReference>
<dbReference type="OrthoDB" id="9806267at2"/>
<name>A0A4U8SAK1_9HELI</name>
<dbReference type="FunFam" id="3.40.630.40:FF:000005">
    <property type="entry name" value="N-acetylmuramoyl-L-alanine amidase (AmiA)"/>
    <property type="match status" value="1"/>
</dbReference>
<feature type="compositionally biased region" description="Low complexity" evidence="4">
    <location>
        <begin position="141"/>
        <end position="157"/>
    </location>
</feature>
<dbReference type="GO" id="GO:0030288">
    <property type="term" value="C:outer membrane-bounded periplasmic space"/>
    <property type="evidence" value="ECO:0007669"/>
    <property type="project" value="TreeGrafter"/>
</dbReference>
<proteinExistence type="predicted"/>
<dbReference type="Gene3D" id="3.40.630.40">
    <property type="entry name" value="Zn-dependent exopeptidases"/>
    <property type="match status" value="1"/>
</dbReference>
<dbReference type="Proteomes" id="UP000029878">
    <property type="component" value="Unassembled WGS sequence"/>
</dbReference>
<dbReference type="EMBL" id="JRPL02000010">
    <property type="protein sequence ID" value="TLD83108.1"/>
    <property type="molecule type" value="Genomic_DNA"/>
</dbReference>
<dbReference type="EC" id="3.5.1.28" evidence="2"/>
<evidence type="ECO:0000256" key="5">
    <source>
        <dbReference type="SAM" id="SignalP"/>
    </source>
</evidence>
<evidence type="ECO:0000256" key="2">
    <source>
        <dbReference type="ARBA" id="ARBA00011901"/>
    </source>
</evidence>
<dbReference type="PANTHER" id="PTHR30404">
    <property type="entry name" value="N-ACETYLMURAMOYL-L-ALANINE AMIDASE"/>
    <property type="match status" value="1"/>
</dbReference>
<sequence>MRCIVLFFLLISSLQADTLRILNTIPFGASSLRIDANRAIKKDEISIHKLNDTSTFIDIYGVWVPTGRREHNFPNNTQITIAQNNKQRLRVLITLTSKTEFEYNLKGNYLYISIKEKNSKQNLIPIKSSKKTEQKPTQHAKPTQQKPVTQKPQTSKPAVKTTANANQPKPILVSSATPSSKNRKKIIILDPGHGGKDCGTQGISKTCEKHIVLSVAKLTAQELSKRGYVVYMTRNTDVFIELQRRTEMANEIHADLFISIHANSIPVGSSRQPKGVETYFLSTARTERAINAAAIENQGMAEYSPTTIASFLTSQRIIASNKLGMDVQAGILKQIRTKYNENLDGGVREGPFWVLVGALMPSILIEIGYNSHPIESQRLKDTSYQNLIAKGIANGVDGYITKNP</sequence>
<gene>
    <name evidence="7" type="ORF">LS81_005415</name>
</gene>
<comment type="caution">
    <text evidence="7">The sequence shown here is derived from an EMBL/GenBank/DDBJ whole genome shotgun (WGS) entry which is preliminary data.</text>
</comment>
<dbReference type="InterPro" id="IPR050695">
    <property type="entry name" value="N-acetylmuramoyl_amidase_3"/>
</dbReference>
<evidence type="ECO:0000256" key="3">
    <source>
        <dbReference type="ARBA" id="ARBA00022801"/>
    </source>
</evidence>
<dbReference type="GO" id="GO:0009253">
    <property type="term" value="P:peptidoglycan catabolic process"/>
    <property type="evidence" value="ECO:0007669"/>
    <property type="project" value="InterPro"/>
</dbReference>
<dbReference type="SMART" id="SM00646">
    <property type="entry name" value="Ami_3"/>
    <property type="match status" value="1"/>
</dbReference>
<evidence type="ECO:0000259" key="6">
    <source>
        <dbReference type="SMART" id="SM00646"/>
    </source>
</evidence>
<dbReference type="AlphaFoldDB" id="A0A4U8SAK1"/>
<accession>A0A4U8SAK1</accession>